<evidence type="ECO:0000256" key="2">
    <source>
        <dbReference type="ARBA" id="ARBA00022679"/>
    </source>
</evidence>
<proteinExistence type="inferred from homology"/>
<dbReference type="InterPro" id="IPR042118">
    <property type="entry name" value="QueA_dom1"/>
</dbReference>
<gene>
    <name evidence="6" type="ORF">UFOPK2766_00049</name>
</gene>
<accession>A0A6J6RWZ3</accession>
<keyword evidence="2" id="KW-0808">Transferase</keyword>
<keyword evidence="3" id="KW-0949">S-adenosyl-L-methionine</keyword>
<dbReference type="AlphaFoldDB" id="A0A6J6RWZ3"/>
<dbReference type="Pfam" id="PF02547">
    <property type="entry name" value="Queuosine_synth"/>
    <property type="match status" value="1"/>
</dbReference>
<dbReference type="Gene3D" id="2.40.10.240">
    <property type="entry name" value="QueA-like"/>
    <property type="match status" value="1"/>
</dbReference>
<evidence type="ECO:0000313" key="6">
    <source>
        <dbReference type="EMBL" id="CAB4726887.1"/>
    </source>
</evidence>
<dbReference type="NCBIfam" id="NF001140">
    <property type="entry name" value="PRK00147.1"/>
    <property type="match status" value="1"/>
</dbReference>
<dbReference type="InterPro" id="IPR003699">
    <property type="entry name" value="QueA"/>
</dbReference>
<dbReference type="GO" id="GO:0008616">
    <property type="term" value="P:tRNA queuosine(34) biosynthetic process"/>
    <property type="evidence" value="ECO:0007669"/>
    <property type="project" value="UniProtKB-KW"/>
</dbReference>
<evidence type="ECO:0000256" key="5">
    <source>
        <dbReference type="SAM" id="MobiDB-lite"/>
    </source>
</evidence>
<dbReference type="PANTHER" id="PTHR30307:SF0">
    <property type="entry name" value="S-ADENOSYLMETHIONINE:TRNA RIBOSYLTRANSFERASE-ISOMERASE"/>
    <property type="match status" value="1"/>
</dbReference>
<sequence length="376" mass="41762">MRTADLDYELPERAIAQTPVAPRDSARLLIDLGPKAEPLDERVADLVNFLLPSDLLILNETRVLPARVAVLRHGGGAGEVLLLQPLGATDVGDTETGDNEAGSTESPESDAEGWWEALCRPSRKLRIGDQVVARSGELSFEIGEDLGEGRRKVRPIYKETLLQALELSGEAPLPPYIHERLNDQERYQTVFSQRPASAAAPTAGLHITADLLERIASRGVEILTVELVVGLDTFRPVTTELLEEHQIHSEWYRVPKQTWEQVQLAKIEGRRVVAVGTTTVRALESAAMYGQLQGRTRLFITPGFNFAIVDLMMTNFHLPRSSLLAMIQAFIGPRWRSLYSTALERDYRFLSFGDAMLLHRVPELASSEEGEHEAQA</sequence>
<dbReference type="InterPro" id="IPR042119">
    <property type="entry name" value="QueA_dom2"/>
</dbReference>
<evidence type="ECO:0000256" key="1">
    <source>
        <dbReference type="ARBA" id="ARBA00022490"/>
    </source>
</evidence>
<dbReference type="GO" id="GO:0051075">
    <property type="term" value="F:S-adenosylmethionine:tRNA ribosyltransferase-isomerase activity"/>
    <property type="evidence" value="ECO:0007669"/>
    <property type="project" value="TreeGrafter"/>
</dbReference>
<dbReference type="Gene3D" id="3.40.1780.10">
    <property type="entry name" value="QueA-like"/>
    <property type="match status" value="2"/>
</dbReference>
<dbReference type="PANTHER" id="PTHR30307">
    <property type="entry name" value="S-ADENOSYLMETHIONINE:TRNA RIBOSYLTRANSFERASE-ISOMERASE"/>
    <property type="match status" value="1"/>
</dbReference>
<keyword evidence="4" id="KW-0671">Queuosine biosynthesis</keyword>
<name>A0A6J6RWZ3_9ZZZZ</name>
<evidence type="ECO:0000256" key="4">
    <source>
        <dbReference type="ARBA" id="ARBA00022785"/>
    </source>
</evidence>
<reference evidence="6" key="1">
    <citation type="submission" date="2020-05" db="EMBL/GenBank/DDBJ databases">
        <authorList>
            <person name="Chiriac C."/>
            <person name="Salcher M."/>
            <person name="Ghai R."/>
            <person name="Kavagutti S V."/>
        </authorList>
    </citation>
    <scope>NUCLEOTIDE SEQUENCE</scope>
</reference>
<feature type="region of interest" description="Disordered" evidence="5">
    <location>
        <begin position="88"/>
        <end position="113"/>
    </location>
</feature>
<evidence type="ECO:0000256" key="3">
    <source>
        <dbReference type="ARBA" id="ARBA00022691"/>
    </source>
</evidence>
<dbReference type="InterPro" id="IPR036100">
    <property type="entry name" value="QueA_sf"/>
</dbReference>
<dbReference type="HAMAP" id="MF_00113">
    <property type="entry name" value="QueA"/>
    <property type="match status" value="1"/>
</dbReference>
<dbReference type="SUPFAM" id="SSF111337">
    <property type="entry name" value="QueA-like"/>
    <property type="match status" value="1"/>
</dbReference>
<organism evidence="6">
    <name type="scientific">freshwater metagenome</name>
    <dbReference type="NCBI Taxonomy" id="449393"/>
    <lineage>
        <taxon>unclassified sequences</taxon>
        <taxon>metagenomes</taxon>
        <taxon>ecological metagenomes</taxon>
    </lineage>
</organism>
<dbReference type="EMBL" id="CAEZYU010000002">
    <property type="protein sequence ID" value="CAB4726887.1"/>
    <property type="molecule type" value="Genomic_DNA"/>
</dbReference>
<protein>
    <submittedName>
        <fullName evidence="6">Unannotated protein</fullName>
    </submittedName>
</protein>
<keyword evidence="1" id="KW-0963">Cytoplasm</keyword>